<comment type="similarity">
    <text evidence="1 8">Belongs to the SOS response-associated peptidase family.</text>
</comment>
<dbReference type="Gene3D" id="3.90.1680.10">
    <property type="entry name" value="SOS response associated peptidase-like"/>
    <property type="match status" value="1"/>
</dbReference>
<evidence type="ECO:0000256" key="9">
    <source>
        <dbReference type="SAM" id="MobiDB-lite"/>
    </source>
</evidence>
<evidence type="ECO:0000256" key="5">
    <source>
        <dbReference type="ARBA" id="ARBA00023124"/>
    </source>
</evidence>
<dbReference type="AlphaFoldDB" id="A0A0P6W1I9"/>
<dbReference type="Proteomes" id="UP000048984">
    <property type="component" value="Unassembled WGS sequence"/>
</dbReference>
<dbReference type="PANTHER" id="PTHR13604:SF0">
    <property type="entry name" value="ABASIC SITE PROCESSING PROTEIN HMCES"/>
    <property type="match status" value="1"/>
</dbReference>
<keyword evidence="2 8" id="KW-0645">Protease</keyword>
<dbReference type="SUPFAM" id="SSF143081">
    <property type="entry name" value="BB1717-like"/>
    <property type="match status" value="1"/>
</dbReference>
<name>A0A0P6W1I9_9HYPH</name>
<evidence type="ECO:0000256" key="8">
    <source>
        <dbReference type="RuleBase" id="RU364100"/>
    </source>
</evidence>
<dbReference type="GO" id="GO:0008233">
    <property type="term" value="F:peptidase activity"/>
    <property type="evidence" value="ECO:0007669"/>
    <property type="project" value="UniProtKB-KW"/>
</dbReference>
<keyword evidence="5" id="KW-0190">Covalent protein-DNA linkage</keyword>
<organism evidence="10 11">
    <name type="scientific">Prosthecodimorpha hirschii</name>
    <dbReference type="NCBI Taxonomy" id="665126"/>
    <lineage>
        <taxon>Bacteria</taxon>
        <taxon>Pseudomonadati</taxon>
        <taxon>Pseudomonadota</taxon>
        <taxon>Alphaproteobacteria</taxon>
        <taxon>Hyphomicrobiales</taxon>
        <taxon>Ancalomicrobiaceae</taxon>
        <taxon>Prosthecodimorpha</taxon>
    </lineage>
</organism>
<evidence type="ECO:0000256" key="3">
    <source>
        <dbReference type="ARBA" id="ARBA00022763"/>
    </source>
</evidence>
<accession>A0A0P6W1I9</accession>
<dbReference type="InterPro" id="IPR036590">
    <property type="entry name" value="SRAP-like"/>
</dbReference>
<dbReference type="GO" id="GO:0106300">
    <property type="term" value="P:protein-DNA covalent cross-linking repair"/>
    <property type="evidence" value="ECO:0007669"/>
    <property type="project" value="InterPro"/>
</dbReference>
<evidence type="ECO:0000256" key="2">
    <source>
        <dbReference type="ARBA" id="ARBA00022670"/>
    </source>
</evidence>
<dbReference type="GO" id="GO:0006508">
    <property type="term" value="P:proteolysis"/>
    <property type="evidence" value="ECO:0007669"/>
    <property type="project" value="UniProtKB-KW"/>
</dbReference>
<reference evidence="10 11" key="1">
    <citation type="submission" date="2015-09" db="EMBL/GenBank/DDBJ databases">
        <authorList>
            <person name="Jackson K.R."/>
            <person name="Lunt B.L."/>
            <person name="Fisher J.N.B."/>
            <person name="Gardner A.V."/>
            <person name="Bailey M.E."/>
            <person name="Deus L.M."/>
            <person name="Earl A.S."/>
            <person name="Gibby P.D."/>
            <person name="Hartmann K.A."/>
            <person name="Liu J.E."/>
            <person name="Manci A.M."/>
            <person name="Nielsen D.A."/>
            <person name="Solomon M.B."/>
            <person name="Breakwell D.P."/>
            <person name="Burnett S.H."/>
            <person name="Grose J.H."/>
        </authorList>
    </citation>
    <scope>NUCLEOTIDE SEQUENCE [LARGE SCALE GENOMIC DNA]</scope>
    <source>
        <strain evidence="10 11">16</strain>
    </source>
</reference>
<evidence type="ECO:0000313" key="11">
    <source>
        <dbReference type="Proteomes" id="UP000048984"/>
    </source>
</evidence>
<dbReference type="GO" id="GO:0003697">
    <property type="term" value="F:single-stranded DNA binding"/>
    <property type="evidence" value="ECO:0007669"/>
    <property type="project" value="InterPro"/>
</dbReference>
<evidence type="ECO:0000313" key="10">
    <source>
        <dbReference type="EMBL" id="KPL52036.1"/>
    </source>
</evidence>
<dbReference type="EC" id="3.4.-.-" evidence="8"/>
<keyword evidence="4 8" id="KW-0378">Hydrolase</keyword>
<protein>
    <recommendedName>
        <fullName evidence="8">Abasic site processing protein</fullName>
        <ecNumber evidence="8">3.4.-.-</ecNumber>
    </recommendedName>
</protein>
<evidence type="ECO:0000256" key="4">
    <source>
        <dbReference type="ARBA" id="ARBA00022801"/>
    </source>
</evidence>
<feature type="region of interest" description="Disordered" evidence="9">
    <location>
        <begin position="220"/>
        <end position="279"/>
    </location>
</feature>
<keyword evidence="6" id="KW-0238">DNA-binding</keyword>
<dbReference type="RefSeq" id="WP_054358199.1">
    <property type="nucleotide sequence ID" value="NZ_LJYW01000001.1"/>
</dbReference>
<evidence type="ECO:0000256" key="7">
    <source>
        <dbReference type="ARBA" id="ARBA00023239"/>
    </source>
</evidence>
<keyword evidence="11" id="KW-1185">Reference proteome</keyword>
<evidence type="ECO:0000256" key="6">
    <source>
        <dbReference type="ARBA" id="ARBA00023125"/>
    </source>
</evidence>
<dbReference type="EMBL" id="LJYW01000001">
    <property type="protein sequence ID" value="KPL52036.1"/>
    <property type="molecule type" value="Genomic_DNA"/>
</dbReference>
<dbReference type="PANTHER" id="PTHR13604">
    <property type="entry name" value="DC12-RELATED"/>
    <property type="match status" value="1"/>
</dbReference>
<keyword evidence="3" id="KW-0227">DNA damage</keyword>
<evidence type="ECO:0000256" key="1">
    <source>
        <dbReference type="ARBA" id="ARBA00008136"/>
    </source>
</evidence>
<dbReference type="InterPro" id="IPR003738">
    <property type="entry name" value="SRAP"/>
</dbReference>
<comment type="caution">
    <text evidence="10">The sequence shown here is derived from an EMBL/GenBank/DDBJ whole genome shotgun (WGS) entry which is preliminary data.</text>
</comment>
<dbReference type="STRING" id="665126.ABB55_07180"/>
<gene>
    <name evidence="10" type="ORF">ABB55_07180</name>
</gene>
<sequence>MCGRFVLTATPEEVRALFRYAEQPNFPPRFNIAPTQPIAIVTGPGATPKFLLARWGFLPGWVADPKAFSLIINARAETAATKPSFRAAMRHRRCLVPASGFYEWRRTPAGKQPFFIRPRHGGLTAFAGLWETWSSKDGSEIDTACILTVPANRAIAAIHDRMPAVVGPEHHAAWIDTMHVDVAEAMRLIAPVDDDYFEAVPVSERVNKVVNDDERLLLPLTEPLPPPAAPEGETAAGARVQEQTQDPAGPTGAPNPTRRAAPRKKAAGGKAAGGQLDLL</sequence>
<reference evidence="10 11" key="2">
    <citation type="submission" date="2015-10" db="EMBL/GenBank/DDBJ databases">
        <title>Draft Genome Sequence of Prosthecomicrobium hirschii ATCC 27832.</title>
        <authorList>
            <person name="Daniel J."/>
            <person name="Givan S.A."/>
            <person name="Brun Y.V."/>
            <person name="Brown P.J."/>
        </authorList>
    </citation>
    <scope>NUCLEOTIDE SEQUENCE [LARGE SCALE GENOMIC DNA]</scope>
    <source>
        <strain evidence="10 11">16</strain>
    </source>
</reference>
<proteinExistence type="inferred from homology"/>
<dbReference type="GO" id="GO:0016829">
    <property type="term" value="F:lyase activity"/>
    <property type="evidence" value="ECO:0007669"/>
    <property type="project" value="UniProtKB-KW"/>
</dbReference>
<dbReference type="Pfam" id="PF02586">
    <property type="entry name" value="SRAP"/>
    <property type="match status" value="1"/>
</dbReference>
<keyword evidence="7" id="KW-0456">Lyase</keyword>